<evidence type="ECO:0000313" key="2">
    <source>
        <dbReference type="Proteomes" id="UP001239111"/>
    </source>
</evidence>
<evidence type="ECO:0000313" key="1">
    <source>
        <dbReference type="EMBL" id="KAJ8688065.1"/>
    </source>
</evidence>
<dbReference type="EMBL" id="CM056741">
    <property type="protein sequence ID" value="KAJ8688065.1"/>
    <property type="molecule type" value="Genomic_DNA"/>
</dbReference>
<proteinExistence type="predicted"/>
<name>A0ACC2Q1X7_9HYME</name>
<gene>
    <name evidence="1" type="ORF">QAD02_023860</name>
</gene>
<keyword evidence="2" id="KW-1185">Reference proteome</keyword>
<organism evidence="1 2">
    <name type="scientific">Eretmocerus hayati</name>
    <dbReference type="NCBI Taxonomy" id="131215"/>
    <lineage>
        <taxon>Eukaryota</taxon>
        <taxon>Metazoa</taxon>
        <taxon>Ecdysozoa</taxon>
        <taxon>Arthropoda</taxon>
        <taxon>Hexapoda</taxon>
        <taxon>Insecta</taxon>
        <taxon>Pterygota</taxon>
        <taxon>Neoptera</taxon>
        <taxon>Endopterygota</taxon>
        <taxon>Hymenoptera</taxon>
        <taxon>Apocrita</taxon>
        <taxon>Proctotrupomorpha</taxon>
        <taxon>Chalcidoidea</taxon>
        <taxon>Aphelinidae</taxon>
        <taxon>Aphelininae</taxon>
        <taxon>Eretmocerus</taxon>
    </lineage>
</organism>
<reference evidence="1" key="1">
    <citation type="submission" date="2023-04" db="EMBL/GenBank/DDBJ databases">
        <title>A chromosome-level genome assembly of the parasitoid wasp Eretmocerus hayati.</title>
        <authorList>
            <person name="Zhong Y."/>
            <person name="Liu S."/>
            <person name="Liu Y."/>
        </authorList>
    </citation>
    <scope>NUCLEOTIDE SEQUENCE</scope>
    <source>
        <strain evidence="1">ZJU_SS_LIU_2023</strain>
    </source>
</reference>
<accession>A0ACC2Q1X7</accession>
<comment type="caution">
    <text evidence="1">The sequence shown here is derived from an EMBL/GenBank/DDBJ whole genome shotgun (WGS) entry which is preliminary data.</text>
</comment>
<protein>
    <submittedName>
        <fullName evidence="1">Uncharacterized protein</fullName>
    </submittedName>
</protein>
<sequence length="100" mass="11171">MEEQRDHSSSEHEEDIVVDPDLALALFLAEAEECCGQLPIPHDMDDSVLDGILSWVIECEGQKPNRQKTEAFVITVGEKKIGIQYPATLDEEDSKPDMSN</sequence>
<dbReference type="Proteomes" id="UP001239111">
    <property type="component" value="Chromosome 1"/>
</dbReference>